<dbReference type="InterPro" id="IPR038286">
    <property type="entry name" value="IPK_sf"/>
</dbReference>
<evidence type="ECO:0000256" key="5">
    <source>
        <dbReference type="ARBA" id="ARBA00022840"/>
    </source>
</evidence>
<evidence type="ECO:0000256" key="2">
    <source>
        <dbReference type="ARBA" id="ARBA00022679"/>
    </source>
</evidence>
<name>A0ABD2JHK1_HETSC</name>
<keyword evidence="5" id="KW-0067">ATP-binding</keyword>
<dbReference type="PANTHER" id="PTHR12400:SF51">
    <property type="entry name" value="INOSITOL POLYPHOSPHATE MULTIKINASE"/>
    <property type="match status" value="1"/>
</dbReference>
<gene>
    <name evidence="9" type="ORF">niasHS_006514</name>
</gene>
<evidence type="ECO:0000256" key="1">
    <source>
        <dbReference type="ARBA" id="ARBA00007374"/>
    </source>
</evidence>
<dbReference type="GO" id="GO:0016301">
    <property type="term" value="F:kinase activity"/>
    <property type="evidence" value="ECO:0007669"/>
    <property type="project" value="UniProtKB-KW"/>
</dbReference>
<evidence type="ECO:0000256" key="3">
    <source>
        <dbReference type="ARBA" id="ARBA00022741"/>
    </source>
</evidence>
<evidence type="ECO:0000256" key="6">
    <source>
        <dbReference type="ARBA" id="ARBA00036164"/>
    </source>
</evidence>
<protein>
    <recommendedName>
        <fullName evidence="8">Kinase</fullName>
        <ecNumber evidence="8">2.7.-.-</ecNumber>
    </recommendedName>
</protein>
<dbReference type="PANTHER" id="PTHR12400">
    <property type="entry name" value="INOSITOL POLYPHOSPHATE KINASE"/>
    <property type="match status" value="1"/>
</dbReference>
<evidence type="ECO:0000256" key="7">
    <source>
        <dbReference type="ARBA" id="ARBA00036525"/>
    </source>
</evidence>
<accession>A0ABD2JHK1</accession>
<sequence>MDVNAELPPDFEWYQNQIAGHLPSVIRNGVRQIGILHERGRTDVILKLVQEGIRGQREIGFYRRIAAICEGQGINCEETDEVEGTLLKELAMLIPRFYGCRQILLDENGPPKEFIQLEDVTEKFKCPCIMDVKMGRVSADPLASEEKRMAEEVKSPLQKKIGFRILGHRVQNEDGLQISRERIWGRERTEENIEEAFVEYLTSLRSTADSFKIVDEFVKQLDQVLCWFQQQKIAHFYASSLLFVYEGHSNLMPSVSLSMIDFSHVFFVQKTEAKMDENYMFGLLHIIKLFRKIRRDLLLAMKLDAQ</sequence>
<comment type="caution">
    <text evidence="9">The sequence shown here is derived from an EMBL/GenBank/DDBJ whole genome shotgun (WGS) entry which is preliminary data.</text>
</comment>
<dbReference type="GO" id="GO:0005524">
    <property type="term" value="F:ATP binding"/>
    <property type="evidence" value="ECO:0007669"/>
    <property type="project" value="UniProtKB-KW"/>
</dbReference>
<keyword evidence="10" id="KW-1185">Reference proteome</keyword>
<dbReference type="AlphaFoldDB" id="A0ABD2JHK1"/>
<evidence type="ECO:0000256" key="4">
    <source>
        <dbReference type="ARBA" id="ARBA00022777"/>
    </source>
</evidence>
<evidence type="ECO:0000313" key="10">
    <source>
        <dbReference type="Proteomes" id="UP001620645"/>
    </source>
</evidence>
<dbReference type="Pfam" id="PF03770">
    <property type="entry name" value="IPK"/>
    <property type="match status" value="1"/>
</dbReference>
<dbReference type="EMBL" id="JBICCN010000143">
    <property type="protein sequence ID" value="KAL3090062.1"/>
    <property type="molecule type" value="Genomic_DNA"/>
</dbReference>
<comment type="catalytic activity">
    <reaction evidence="7">
        <text>1D-myo-inositol 1,3,4,6-tetrakisphosphate + ATP = 1D-myo-inositol 1,3,4,5,6-pentakisphosphate + ADP + H(+)</text>
        <dbReference type="Rhea" id="RHEA:12717"/>
        <dbReference type="ChEBI" id="CHEBI:15378"/>
        <dbReference type="ChEBI" id="CHEBI:30616"/>
        <dbReference type="ChEBI" id="CHEBI:57660"/>
        <dbReference type="ChEBI" id="CHEBI:57733"/>
        <dbReference type="ChEBI" id="CHEBI:456216"/>
        <dbReference type="EC" id="2.7.1.140"/>
    </reaction>
</comment>
<reference evidence="9 10" key="1">
    <citation type="submission" date="2024-10" db="EMBL/GenBank/DDBJ databases">
        <authorList>
            <person name="Kim D."/>
        </authorList>
    </citation>
    <scope>NUCLEOTIDE SEQUENCE [LARGE SCALE GENOMIC DNA]</scope>
    <source>
        <strain evidence="9">Taebaek</strain>
    </source>
</reference>
<dbReference type="InterPro" id="IPR005522">
    <property type="entry name" value="IPK"/>
</dbReference>
<evidence type="ECO:0000313" key="9">
    <source>
        <dbReference type="EMBL" id="KAL3090062.1"/>
    </source>
</evidence>
<keyword evidence="2 8" id="KW-0808">Transferase</keyword>
<organism evidence="9 10">
    <name type="scientific">Heterodera schachtii</name>
    <name type="common">Sugarbeet cyst nematode worm</name>
    <name type="synonym">Tylenchus schachtii</name>
    <dbReference type="NCBI Taxonomy" id="97005"/>
    <lineage>
        <taxon>Eukaryota</taxon>
        <taxon>Metazoa</taxon>
        <taxon>Ecdysozoa</taxon>
        <taxon>Nematoda</taxon>
        <taxon>Chromadorea</taxon>
        <taxon>Rhabditida</taxon>
        <taxon>Tylenchina</taxon>
        <taxon>Tylenchomorpha</taxon>
        <taxon>Tylenchoidea</taxon>
        <taxon>Heteroderidae</taxon>
        <taxon>Heteroderinae</taxon>
        <taxon>Heterodera</taxon>
    </lineage>
</organism>
<keyword evidence="4 8" id="KW-0418">Kinase</keyword>
<dbReference type="Gene3D" id="3.30.470.160">
    <property type="entry name" value="Inositol polyphosphate kinase"/>
    <property type="match status" value="1"/>
</dbReference>
<dbReference type="Proteomes" id="UP001620645">
    <property type="component" value="Unassembled WGS sequence"/>
</dbReference>
<keyword evidence="3" id="KW-0547">Nucleotide-binding</keyword>
<proteinExistence type="inferred from homology"/>
<dbReference type="SUPFAM" id="SSF56104">
    <property type="entry name" value="SAICAR synthase-like"/>
    <property type="match status" value="1"/>
</dbReference>
<dbReference type="EC" id="2.7.-.-" evidence="8"/>
<evidence type="ECO:0000256" key="8">
    <source>
        <dbReference type="RuleBase" id="RU363090"/>
    </source>
</evidence>
<comment type="similarity">
    <text evidence="1 8">Belongs to the inositol phosphokinase (IPK) family.</text>
</comment>
<comment type="catalytic activity">
    <reaction evidence="6">
        <text>1D-myo-inositol 1,4,5-trisphosphate + 2 ATP = 1D-myo-inositol 1,3,4,5,6-pentakisphosphate + 2 ADP + 2 H(+)</text>
        <dbReference type="Rhea" id="RHEA:32359"/>
        <dbReference type="ChEBI" id="CHEBI:15378"/>
        <dbReference type="ChEBI" id="CHEBI:30616"/>
        <dbReference type="ChEBI" id="CHEBI:57733"/>
        <dbReference type="ChEBI" id="CHEBI:203600"/>
        <dbReference type="ChEBI" id="CHEBI:456216"/>
        <dbReference type="EC" id="2.7.1.151"/>
    </reaction>
</comment>